<dbReference type="EMBL" id="BQNL01000001">
    <property type="protein sequence ID" value="GKH12445.1"/>
    <property type="molecule type" value="Genomic_DNA"/>
</dbReference>
<organism evidence="2 3">
    <name type="scientific">Bacteroides uniformis</name>
    <dbReference type="NCBI Taxonomy" id="820"/>
    <lineage>
        <taxon>Bacteria</taxon>
        <taxon>Pseudomonadati</taxon>
        <taxon>Bacteroidota</taxon>
        <taxon>Bacteroidia</taxon>
        <taxon>Bacteroidales</taxon>
        <taxon>Bacteroidaceae</taxon>
        <taxon>Bacteroides</taxon>
    </lineage>
</organism>
<evidence type="ECO:0000313" key="1">
    <source>
        <dbReference type="EMBL" id="GKH12445.1"/>
    </source>
</evidence>
<evidence type="ECO:0000313" key="3">
    <source>
        <dbReference type="Proteomes" id="UP000196329"/>
    </source>
</evidence>
<reference evidence="1" key="3">
    <citation type="submission" date="2022-01" db="EMBL/GenBank/DDBJ databases">
        <title>Novel bile acid biosynthetic pathways are enriched in the microbiome of centenarians.</title>
        <authorList>
            <person name="Sato Y."/>
            <person name="Atarashi K."/>
            <person name="Plichta R.D."/>
            <person name="Arai Y."/>
            <person name="Sasajima S."/>
            <person name="Kearney M.S."/>
            <person name="Suda W."/>
            <person name="Takeshita K."/>
            <person name="Sasaki T."/>
            <person name="Okamoto S."/>
            <person name="Skelly N.A."/>
            <person name="Okamura Y."/>
            <person name="Vlamakis H."/>
            <person name="Li Y."/>
            <person name="Tanoue T."/>
            <person name="Takei H."/>
            <person name="Nittono H."/>
            <person name="Narushima S."/>
            <person name="Irie J."/>
            <person name="Itoh H."/>
            <person name="Moriya K."/>
            <person name="Sugiura Y."/>
            <person name="Suematsu M."/>
            <person name="Moritoki N."/>
            <person name="Shibata S."/>
            <person name="Littman R.D."/>
            <person name="Fischbach A.M."/>
            <person name="Uwamino Y."/>
            <person name="Inoue T."/>
            <person name="Honda A."/>
            <person name="Hattori M."/>
            <person name="Murai T."/>
            <person name="Xavier J.R."/>
            <person name="Hirose N."/>
            <person name="Honda K."/>
        </authorList>
    </citation>
    <scope>NUCLEOTIDE SEQUENCE</scope>
    <source>
        <strain evidence="1">CE91-St12</strain>
    </source>
</reference>
<dbReference type="AlphaFoldDB" id="A0A1Y3V0K4"/>
<dbReference type="Proteomes" id="UP000196329">
    <property type="component" value="Unassembled WGS sequence"/>
</dbReference>
<dbReference type="RefSeq" id="WP_087333208.1">
    <property type="nucleotide sequence ID" value="NZ_BQNL01000001.1"/>
</dbReference>
<gene>
    <name evidence="2" type="ORF">B5G17_16210</name>
    <name evidence="1" type="ORF">CE91St12_06550</name>
</gene>
<accession>A0A1Y3V0K4</accession>
<evidence type="ECO:0008006" key="4">
    <source>
        <dbReference type="Google" id="ProtNLM"/>
    </source>
</evidence>
<evidence type="ECO:0000313" key="2">
    <source>
        <dbReference type="EMBL" id="OUN52938.1"/>
    </source>
</evidence>
<name>A0A1Y3V0K4_BACUN</name>
<dbReference type="Proteomes" id="UP001055048">
    <property type="component" value="Unassembled WGS sequence"/>
</dbReference>
<dbReference type="EMBL" id="NFHS01000009">
    <property type="protein sequence ID" value="OUN52938.1"/>
    <property type="molecule type" value="Genomic_DNA"/>
</dbReference>
<reference evidence="2" key="2">
    <citation type="journal article" date="2018" name="BMC Genomics">
        <title>Whole genome sequencing and function prediction of 133 gut anaerobes isolated from chicken caecum in pure cultures.</title>
        <authorList>
            <person name="Medvecky M."/>
            <person name="Cejkova D."/>
            <person name="Polansky O."/>
            <person name="Karasova D."/>
            <person name="Kubasova T."/>
            <person name="Cizek A."/>
            <person name="Rychlik I."/>
        </authorList>
    </citation>
    <scope>NUCLEOTIDE SEQUENCE</scope>
    <source>
        <strain evidence="2">An67</strain>
    </source>
</reference>
<reference evidence="3" key="1">
    <citation type="submission" date="2017-04" db="EMBL/GenBank/DDBJ databases">
        <title>Function of individual gut microbiota members based on whole genome sequencing of pure cultures obtained from chicken caecum.</title>
        <authorList>
            <person name="Medvecky M."/>
            <person name="Cejkova D."/>
            <person name="Polansky O."/>
            <person name="Karasova D."/>
            <person name="Kubasova T."/>
            <person name="Cizek A."/>
            <person name="Rychlik I."/>
        </authorList>
    </citation>
    <scope>NUCLEOTIDE SEQUENCE [LARGE SCALE GENOMIC DNA]</scope>
    <source>
        <strain evidence="3">An67</strain>
    </source>
</reference>
<comment type="caution">
    <text evidence="2">The sequence shown here is derived from an EMBL/GenBank/DDBJ whole genome shotgun (WGS) entry which is preliminary data.</text>
</comment>
<protein>
    <recommendedName>
        <fullName evidence="4">XRE family transcriptional regulator</fullName>
    </recommendedName>
</protein>
<sequence length="208" mass="24056">MESEKLTIGKLIEKEVRKQQIPITEFARLICCQRNNVYDIFKRSKIDIVQLKQISKVLRWNFFKELADDLELINEEEMSGADVKKQKAVSQFFEVVPNILRELGKPSTIIFCKLDEPGYEDCATPDFGLPDYFITFTIGDTLQERIGNNLALPIGVVHDSTNNCEVEVCTNVIYGSVCVNVKLDYKTQDEWRKVLLLAFETYDRFGRR</sequence>
<proteinExistence type="predicted"/>